<evidence type="ECO:0000313" key="6">
    <source>
        <dbReference type="EMBL" id="OHA22679.1"/>
    </source>
</evidence>
<dbReference type="SUPFAM" id="SSF49899">
    <property type="entry name" value="Concanavalin A-like lectins/glucanases"/>
    <property type="match status" value="3"/>
</dbReference>
<comment type="caution">
    <text evidence="6">The sequence shown here is derived from an EMBL/GenBank/DDBJ whole genome shotgun (WGS) entry which is preliminary data.</text>
</comment>
<evidence type="ECO:0000256" key="3">
    <source>
        <dbReference type="SAM" id="MobiDB-lite"/>
    </source>
</evidence>
<name>A0A1G2MHM6_9BACT</name>
<evidence type="ECO:0000259" key="5">
    <source>
        <dbReference type="SMART" id="SM00560"/>
    </source>
</evidence>
<gene>
    <name evidence="6" type="ORF">A3C72_01315</name>
</gene>
<dbReference type="PANTHER" id="PTHR42535">
    <property type="entry name" value="OOKINETE PROTEIN, PUTATIVE-RELATED"/>
    <property type="match status" value="1"/>
</dbReference>
<dbReference type="Proteomes" id="UP000177130">
    <property type="component" value="Unassembled WGS sequence"/>
</dbReference>
<feature type="domain" description="LamG-like jellyroll fold" evidence="5">
    <location>
        <begin position="356"/>
        <end position="491"/>
    </location>
</feature>
<protein>
    <recommendedName>
        <fullName evidence="5">LamG-like jellyroll fold domain-containing protein</fullName>
    </recommendedName>
</protein>
<dbReference type="Pfam" id="PF13385">
    <property type="entry name" value="Laminin_G_3"/>
    <property type="match status" value="3"/>
</dbReference>
<dbReference type="Gene3D" id="2.60.120.200">
    <property type="match status" value="3"/>
</dbReference>
<dbReference type="AlphaFoldDB" id="A0A1G2MHM6"/>
<feature type="domain" description="LamG-like jellyroll fold" evidence="5">
    <location>
        <begin position="128"/>
        <end position="264"/>
    </location>
</feature>
<keyword evidence="4" id="KW-0812">Transmembrane</keyword>
<dbReference type="PANTHER" id="PTHR42535:SF2">
    <property type="entry name" value="CHROMOSOME UNDETERMINED SCAFFOLD_146, WHOLE GENOME SHOTGUN SEQUENCE"/>
    <property type="match status" value="1"/>
</dbReference>
<keyword evidence="4" id="KW-0472">Membrane</keyword>
<reference evidence="6 7" key="1">
    <citation type="journal article" date="2016" name="Nat. Commun.">
        <title>Thousands of microbial genomes shed light on interconnected biogeochemical processes in an aquifer system.</title>
        <authorList>
            <person name="Anantharaman K."/>
            <person name="Brown C.T."/>
            <person name="Hug L.A."/>
            <person name="Sharon I."/>
            <person name="Castelle C.J."/>
            <person name="Probst A.J."/>
            <person name="Thomas B.C."/>
            <person name="Singh A."/>
            <person name="Wilkins M.J."/>
            <person name="Karaoz U."/>
            <person name="Brodie E.L."/>
            <person name="Williams K.H."/>
            <person name="Hubbard S.S."/>
            <person name="Banfield J.F."/>
        </authorList>
    </citation>
    <scope>NUCLEOTIDE SEQUENCE [LARGE SCALE GENOMIC DNA]</scope>
</reference>
<feature type="region of interest" description="Disordered" evidence="3">
    <location>
        <begin position="1"/>
        <end position="22"/>
    </location>
</feature>
<dbReference type="EMBL" id="MHRK01000049">
    <property type="protein sequence ID" value="OHA22679.1"/>
    <property type="molecule type" value="Genomic_DNA"/>
</dbReference>
<evidence type="ECO:0000256" key="2">
    <source>
        <dbReference type="ARBA" id="ARBA00023157"/>
    </source>
</evidence>
<evidence type="ECO:0000313" key="7">
    <source>
        <dbReference type="Proteomes" id="UP000177130"/>
    </source>
</evidence>
<dbReference type="SMART" id="SM00560">
    <property type="entry name" value="LamGL"/>
    <property type="match status" value="3"/>
</dbReference>
<dbReference type="InterPro" id="IPR013320">
    <property type="entry name" value="ConA-like_dom_sf"/>
</dbReference>
<dbReference type="STRING" id="1802306.A3C72_01315"/>
<keyword evidence="1" id="KW-0732">Signal</keyword>
<keyword evidence="4" id="KW-1133">Transmembrane helix</keyword>
<sequence length="725" mass="76598">MTSKLINKTKNGRGNDTRGAGGERRRVLMDTIGVAVLVAVAALATAPGVVKAATLRPGTETGLVGWWKFDEGSGTTAADASINDNRGTLSGTTKPTWVSGKHGKALSFDGSSGYVDAGNTATLNFGTGSFSYGVWVNPTGNSSTYDIPIWKGGSSVSINGFDMELGSAAWTANISDGVSPLKQVSLRALGIYNKWTHLFVVVDRSANRMIGYVNGVAVGVGTDITGFGSVSGSSRLKMSSNGSQYFFLGSLDDVRIYNRALSATEVYNLYKSGETIVNKIQPVRLNQGLVGYWSFDGNTLYNNVADLSGSGNHGLLQPTNATSSMKVAGKIGQGVKINGVNQYVKGGNAVSVQPGQNYSMSIWFKPNRISSSYSSSIAYGAAGVGSLSGITLEHTATGMRFRAKTDTSAETATTVTTLADNTWHHAVGTREGATFSLYIDGAFSKTMTLDTGAITATNGVTIGAVNYGANVTWFKGVLDEARIYNRALNPSEIKALYNMGQATINKTPVNRLKEGLVGYWTFDGKDTATNIKDVSGNGNHGLLQPTNATSSMKVAGKIGQGLKFNGSTQYVKTGNSSALQISGQFTISAWVKSAKTNSQGIITKHTSSDLTGTGFYLIRNGSNLIFAYYDGSGNQKTASKGVITNDKWSLFTAYYDGSYIVACIDSVCGTPTPVTGFSPANAQNLTFGAYSYTGTINFNGLIDDVRIYNRALSASEVKQLYNMGR</sequence>
<feature type="domain" description="LamG-like jellyroll fold" evidence="5">
    <location>
        <begin position="583"/>
        <end position="715"/>
    </location>
</feature>
<organism evidence="6 7">
    <name type="scientific">Candidatus Taylorbacteria bacterium RIFCSPHIGHO2_02_FULL_43_32b</name>
    <dbReference type="NCBI Taxonomy" id="1802306"/>
    <lineage>
        <taxon>Bacteria</taxon>
        <taxon>Candidatus Tayloriibacteriota</taxon>
    </lineage>
</organism>
<keyword evidence="2" id="KW-1015">Disulfide bond</keyword>
<evidence type="ECO:0000256" key="4">
    <source>
        <dbReference type="SAM" id="Phobius"/>
    </source>
</evidence>
<feature type="compositionally biased region" description="Basic and acidic residues" evidence="3">
    <location>
        <begin position="13"/>
        <end position="22"/>
    </location>
</feature>
<feature type="compositionally biased region" description="Polar residues" evidence="3">
    <location>
        <begin position="1"/>
        <end position="12"/>
    </location>
</feature>
<accession>A0A1G2MHM6</accession>
<evidence type="ECO:0000256" key="1">
    <source>
        <dbReference type="ARBA" id="ARBA00022729"/>
    </source>
</evidence>
<feature type="transmembrane region" description="Helical" evidence="4">
    <location>
        <begin position="27"/>
        <end position="50"/>
    </location>
</feature>
<proteinExistence type="predicted"/>
<dbReference type="InterPro" id="IPR006558">
    <property type="entry name" value="LamG-like"/>
</dbReference>